<reference evidence="2 5" key="2">
    <citation type="submission" date="2020-07" db="EMBL/GenBank/DDBJ databases">
        <authorList>
            <person name="Feng H."/>
        </authorList>
    </citation>
    <scope>NUCLEOTIDE SEQUENCE [LARGE SCALE GENOMIC DNA]</scope>
    <source>
        <strain evidence="5">s-12</strain>
        <strain evidence="2">S-12</strain>
    </source>
</reference>
<dbReference type="InterPro" id="IPR029063">
    <property type="entry name" value="SAM-dependent_MTases_sf"/>
</dbReference>
<sequence>MFSYYGKLSTELYDFTKPVGQSIDGDIEYYVERLQNVEGKVLEAGVGSGRVMIPLLEKGFVVDGIDDSPYMLGSCRERCAKRGLTPQLYEMRIENFQLPDQYEAIIMPTGSFCLIDNHEDSIRALTCFKSHLVPGGRIIIDLLLPNNFKAGEITTETFALPNGEGITMESKSIEIDWVHQRTKTYLKYEKWKNGKLIDTELQEFILRWYGIEEFRLILEQIGFRNISCSSGYVYNKYPTNPKEVITFEAYK</sequence>
<dbReference type="InterPro" id="IPR041698">
    <property type="entry name" value="Methyltransf_25"/>
</dbReference>
<dbReference type="CDD" id="cd02440">
    <property type="entry name" value="AdoMet_MTases"/>
    <property type="match status" value="1"/>
</dbReference>
<evidence type="ECO:0000313" key="3">
    <source>
        <dbReference type="EMBL" id="NEY82419.1"/>
    </source>
</evidence>
<dbReference type="EMBL" id="JACEIO010000016">
    <property type="protein sequence ID" value="MBA4537144.1"/>
    <property type="molecule type" value="Genomic_DNA"/>
</dbReference>
<dbReference type="Proteomes" id="UP000570010">
    <property type="component" value="Unassembled WGS sequence"/>
</dbReference>
<dbReference type="GO" id="GO:0032259">
    <property type="term" value="P:methylation"/>
    <property type="evidence" value="ECO:0007669"/>
    <property type="project" value="UniProtKB-KW"/>
</dbReference>
<evidence type="ECO:0000313" key="4">
    <source>
        <dbReference type="Proteomes" id="UP000472971"/>
    </source>
</evidence>
<dbReference type="GO" id="GO:0008168">
    <property type="term" value="F:methyltransferase activity"/>
    <property type="evidence" value="ECO:0007669"/>
    <property type="project" value="UniProtKB-KW"/>
</dbReference>
<dbReference type="Pfam" id="PF13649">
    <property type="entry name" value="Methyltransf_25"/>
    <property type="match status" value="1"/>
</dbReference>
<dbReference type="RefSeq" id="WP_163242827.1">
    <property type="nucleotide sequence ID" value="NZ_CP082780.1"/>
</dbReference>
<keyword evidence="4" id="KW-1185">Reference proteome</keyword>
<accession>A0A6B3VWH6</accession>
<evidence type="ECO:0000313" key="5">
    <source>
        <dbReference type="Proteomes" id="UP000570010"/>
    </source>
</evidence>
<keyword evidence="3" id="KW-0489">Methyltransferase</keyword>
<dbReference type="Gene3D" id="2.20.25.110">
    <property type="entry name" value="S-adenosyl-L-methionine-dependent methyltransferases"/>
    <property type="match status" value="1"/>
</dbReference>
<dbReference type="EMBL" id="JAAIWN010000034">
    <property type="protein sequence ID" value="NEY82419.1"/>
    <property type="molecule type" value="Genomic_DNA"/>
</dbReference>
<gene>
    <name evidence="3" type="ORF">G4D64_13100</name>
    <name evidence="2" type="ORF">H1Z61_08290</name>
</gene>
<evidence type="ECO:0000259" key="1">
    <source>
        <dbReference type="Pfam" id="PF13649"/>
    </source>
</evidence>
<evidence type="ECO:0000313" key="2">
    <source>
        <dbReference type="EMBL" id="MBA4537144.1"/>
    </source>
</evidence>
<comment type="caution">
    <text evidence="3">The sequence shown here is derived from an EMBL/GenBank/DDBJ whole genome shotgun (WGS) entry which is preliminary data.</text>
</comment>
<feature type="domain" description="Methyltransferase" evidence="1">
    <location>
        <begin position="41"/>
        <end position="136"/>
    </location>
</feature>
<name>A0A6B3VWH6_9BACI</name>
<keyword evidence="3" id="KW-0808">Transferase</keyword>
<dbReference type="Proteomes" id="UP000472971">
    <property type="component" value="Unassembled WGS sequence"/>
</dbReference>
<proteinExistence type="predicted"/>
<organism evidence="3 4">
    <name type="scientific">Bacillus aquiflavi</name>
    <dbReference type="NCBI Taxonomy" id="2672567"/>
    <lineage>
        <taxon>Bacteria</taxon>
        <taxon>Bacillati</taxon>
        <taxon>Bacillota</taxon>
        <taxon>Bacilli</taxon>
        <taxon>Bacillales</taxon>
        <taxon>Bacillaceae</taxon>
        <taxon>Bacillus</taxon>
    </lineage>
</organism>
<dbReference type="AlphaFoldDB" id="A0A6B3VWH6"/>
<dbReference type="Gene3D" id="3.40.50.150">
    <property type="entry name" value="Vaccinia Virus protein VP39"/>
    <property type="match status" value="1"/>
</dbReference>
<reference evidence="3 4" key="1">
    <citation type="submission" date="2020-02" db="EMBL/GenBank/DDBJ databases">
        <title>Bacillus aquiflavi sp. nov., isolated from yellow water of strong flavor Chinese baijiu in Yibin region of China.</title>
        <authorList>
            <person name="Xie J."/>
        </authorList>
    </citation>
    <scope>NUCLEOTIDE SEQUENCE [LARGE SCALE GENOMIC DNA]</scope>
    <source>
        <strain evidence="3 4">3H-10</strain>
    </source>
</reference>
<protein>
    <submittedName>
        <fullName evidence="3">Class I SAM-dependent methyltransferase</fullName>
    </submittedName>
</protein>
<dbReference type="SUPFAM" id="SSF53335">
    <property type="entry name" value="S-adenosyl-L-methionine-dependent methyltransferases"/>
    <property type="match status" value="1"/>
</dbReference>